<feature type="domain" description="Glycosyl transferase family 1" evidence="1">
    <location>
        <begin position="174"/>
        <end position="332"/>
    </location>
</feature>
<dbReference type="Proteomes" id="UP000275504">
    <property type="component" value="Chromosome"/>
</dbReference>
<feature type="domain" description="Glycosyltransferase subfamily 4-like N-terminal" evidence="2">
    <location>
        <begin position="13"/>
        <end position="142"/>
    </location>
</feature>
<dbReference type="InterPro" id="IPR028098">
    <property type="entry name" value="Glyco_trans_4-like_N"/>
</dbReference>
<dbReference type="PANTHER" id="PTHR12526:SF630">
    <property type="entry name" value="GLYCOSYLTRANSFERASE"/>
    <property type="match status" value="1"/>
</dbReference>
<evidence type="ECO:0000259" key="2">
    <source>
        <dbReference type="Pfam" id="PF13439"/>
    </source>
</evidence>
<proteinExistence type="predicted"/>
<name>A0A3S4U7J6_CAMJU</name>
<keyword evidence="3" id="KW-0808">Transferase</keyword>
<dbReference type="GO" id="GO:0016757">
    <property type="term" value="F:glycosyltransferase activity"/>
    <property type="evidence" value="ECO:0007669"/>
    <property type="project" value="UniProtKB-KW"/>
</dbReference>
<protein>
    <submittedName>
        <fullName evidence="3">GalNAc alpha-1,4-transferase</fullName>
        <ecNumber evidence="3">2.4.1.57</ecNumber>
    </submittedName>
</protein>
<dbReference type="AlphaFoldDB" id="A0A3S4U7J6"/>
<dbReference type="SUPFAM" id="SSF53756">
    <property type="entry name" value="UDP-Glycosyltransferase/glycogen phosphorylase"/>
    <property type="match status" value="1"/>
</dbReference>
<gene>
    <name evidence="3" type="primary">pglH_2</name>
    <name evidence="3" type="ORF">NCTC11951_01214</name>
</gene>
<dbReference type="Pfam" id="PF00534">
    <property type="entry name" value="Glycos_transf_1"/>
    <property type="match status" value="1"/>
</dbReference>
<dbReference type="Pfam" id="PF13439">
    <property type="entry name" value="Glyco_transf_4"/>
    <property type="match status" value="1"/>
</dbReference>
<reference evidence="3 4" key="1">
    <citation type="submission" date="2018-12" db="EMBL/GenBank/DDBJ databases">
        <authorList>
            <consortium name="Pathogen Informatics"/>
        </authorList>
    </citation>
    <scope>NUCLEOTIDE SEQUENCE [LARGE SCALE GENOMIC DNA]</scope>
    <source>
        <strain evidence="3 4">NCTC11951</strain>
    </source>
</reference>
<sequence>MKILIVSDYFNKGGVSYVIYQLVKEWSKNHELSLLFFEKTSLAYDDICSNAYVEFINIKALTPMRFLNKLINKIIYKRAIKKKLKQYKPDIMISFKTKPNLFTLLANKNIGIKHIICEHGFHLGEKSKKTNRLRRKLYPLATYLSVLTREDFKYYSFVKNKIIMPNPLGVKKPIHTNDKENIILYAGRLEEEKAVDVFIKALSCIQKDVLNKWKIIIAGEGSLKKNLMELAKNLNLHIDFVGYIEDLSFYYEKAKILCLCSKQEGLPIVLIEAAFYECARISSDYMGVSELIDDKNNGLLFKMDDFNDMALKISLLMQDENLRQEIVKKAKEKVESYKVESVMKKWDELFIEVLDKGL</sequence>
<organism evidence="3 4">
    <name type="scientific">Campylobacter jejuni subsp. doylei</name>
    <dbReference type="NCBI Taxonomy" id="32021"/>
    <lineage>
        <taxon>Bacteria</taxon>
        <taxon>Pseudomonadati</taxon>
        <taxon>Campylobacterota</taxon>
        <taxon>Epsilonproteobacteria</taxon>
        <taxon>Campylobacterales</taxon>
        <taxon>Campylobacteraceae</taxon>
        <taxon>Campylobacter</taxon>
    </lineage>
</organism>
<evidence type="ECO:0000313" key="4">
    <source>
        <dbReference type="Proteomes" id="UP000275504"/>
    </source>
</evidence>
<dbReference type="EC" id="2.4.1.57" evidence="3"/>
<accession>A0A3S4U7J6</accession>
<dbReference type="EMBL" id="LR134359">
    <property type="protein sequence ID" value="VEG62084.1"/>
    <property type="molecule type" value="Genomic_DNA"/>
</dbReference>
<keyword evidence="3" id="KW-0328">Glycosyltransferase</keyword>
<dbReference type="InterPro" id="IPR001296">
    <property type="entry name" value="Glyco_trans_1"/>
</dbReference>
<evidence type="ECO:0000313" key="3">
    <source>
        <dbReference type="EMBL" id="VEG62084.1"/>
    </source>
</evidence>
<evidence type="ECO:0000259" key="1">
    <source>
        <dbReference type="Pfam" id="PF00534"/>
    </source>
</evidence>
<dbReference type="PANTHER" id="PTHR12526">
    <property type="entry name" value="GLYCOSYLTRANSFERASE"/>
    <property type="match status" value="1"/>
</dbReference>
<dbReference type="Gene3D" id="3.40.50.2000">
    <property type="entry name" value="Glycogen Phosphorylase B"/>
    <property type="match status" value="2"/>
</dbReference>